<proteinExistence type="predicted"/>
<dbReference type="RefSeq" id="XP_031862245.2">
    <property type="nucleotide sequence ID" value="XM_032003387.2"/>
</dbReference>
<sequence length="557" mass="63260">MLTSPHIKEPKLNHCRPFTFQSTSLHNQSIYLSSAKLTPIASETYEYYKMSDLAESSRTSVQQGENRVNDENIEDDAAFLMMMAEEEIGDPTTHGAEHPVTKRVRESLLELYDDTEEDCRKLASEAYPWLVKRFRTVPEYNKFWQEHQRQAHPEAPFILNNPSNSCSLHPVFTSIHTINNQEVSGIELLVAVAFTINPNLKIPVASAVRSDTSIPVSDLGVICGDADPRNTRSVGVYVLTSAQGKIVVGHTISRGFKKRLDSPYYSGSKRVVAEMGKANEDDQRVGRTDRIIFDLGHLEDFCFDLRWLSMGLESLAMIMLDSTNPEVGMNTRAADPGQIFRGMTPQQILRLWTAVRNLTDQGLQIPVLTHRNPKDPNGFHVWYRKHLEPVLGLSKTPAAQSVYARLIEISALADTGDYVAFPRLRDGAFVQGQRPMIRGNREKVFEYHRRARLGYERLPPVQSLDKTLEKLIDKIDTSALADKILNDRPDFKISERVRITVRPAARRKRQMRVVDRDDDDDGDEEAFEEGAKEEEEEVEEEEEEGEEEEEDDAISVD</sequence>
<dbReference type="AlphaFoldDB" id="A0AAJ8MZ23"/>
<dbReference type="KEGG" id="ksn:43587510"/>
<feature type="compositionally biased region" description="Acidic residues" evidence="1">
    <location>
        <begin position="516"/>
        <end position="557"/>
    </location>
</feature>
<evidence type="ECO:0000313" key="3">
    <source>
        <dbReference type="Proteomes" id="UP000322225"/>
    </source>
</evidence>
<evidence type="ECO:0000256" key="1">
    <source>
        <dbReference type="SAM" id="MobiDB-lite"/>
    </source>
</evidence>
<dbReference type="GeneID" id="43587510"/>
<feature type="region of interest" description="Disordered" evidence="1">
    <location>
        <begin position="509"/>
        <end position="557"/>
    </location>
</feature>
<reference evidence="2" key="1">
    <citation type="submission" date="2017-08" db="EMBL/GenBank/DDBJ databases">
        <authorList>
            <person name="Cuomo C."/>
            <person name="Billmyre B."/>
            <person name="Heitman J."/>
        </authorList>
    </citation>
    <scope>NUCLEOTIDE SEQUENCE</scope>
    <source>
        <strain evidence="2">CBS 12478</strain>
    </source>
</reference>
<keyword evidence="3" id="KW-1185">Reference proteome</keyword>
<dbReference type="EMBL" id="CP144060">
    <property type="protein sequence ID" value="WWD21008.1"/>
    <property type="molecule type" value="Genomic_DNA"/>
</dbReference>
<gene>
    <name evidence="2" type="ORF">CI109_105489</name>
</gene>
<evidence type="ECO:0000313" key="2">
    <source>
        <dbReference type="EMBL" id="WWD21008.1"/>
    </source>
</evidence>
<dbReference type="Proteomes" id="UP000322225">
    <property type="component" value="Chromosome 10"/>
</dbReference>
<organism evidence="2 3">
    <name type="scientific">Kwoniella shandongensis</name>
    <dbReference type="NCBI Taxonomy" id="1734106"/>
    <lineage>
        <taxon>Eukaryota</taxon>
        <taxon>Fungi</taxon>
        <taxon>Dikarya</taxon>
        <taxon>Basidiomycota</taxon>
        <taxon>Agaricomycotina</taxon>
        <taxon>Tremellomycetes</taxon>
        <taxon>Tremellales</taxon>
        <taxon>Cryptococcaceae</taxon>
        <taxon>Kwoniella</taxon>
    </lineage>
</organism>
<reference evidence="2" key="2">
    <citation type="submission" date="2024-01" db="EMBL/GenBank/DDBJ databases">
        <title>Comparative genomics of Cryptococcus and Kwoniella reveals pathogenesis evolution and contrasting modes of karyotype evolution via chromosome fusion or intercentromeric recombination.</title>
        <authorList>
            <person name="Coelho M.A."/>
            <person name="David-Palma M."/>
            <person name="Shea T."/>
            <person name="Bowers K."/>
            <person name="McGinley-Smith S."/>
            <person name="Mohammad A.W."/>
            <person name="Gnirke A."/>
            <person name="Yurkov A.M."/>
            <person name="Nowrousian M."/>
            <person name="Sun S."/>
            <person name="Cuomo C.A."/>
            <person name="Heitman J."/>
        </authorList>
    </citation>
    <scope>NUCLEOTIDE SEQUENCE</scope>
    <source>
        <strain evidence="2">CBS 12478</strain>
    </source>
</reference>
<name>A0AAJ8MZ23_9TREE</name>
<protein>
    <submittedName>
        <fullName evidence="2">Uncharacterized protein</fullName>
    </submittedName>
</protein>
<accession>A0AAJ8MZ23</accession>